<feature type="transmembrane region" description="Helical" evidence="7">
    <location>
        <begin position="263"/>
        <end position="285"/>
    </location>
</feature>
<evidence type="ECO:0000256" key="2">
    <source>
        <dbReference type="ARBA" id="ARBA00009033"/>
    </source>
</evidence>
<keyword evidence="4 7" id="KW-0812">Transmembrane</keyword>
<keyword evidence="12" id="KW-1185">Reference proteome</keyword>
<dbReference type="InterPro" id="IPR011642">
    <property type="entry name" value="Gate_dom"/>
</dbReference>
<dbReference type="GO" id="GO:0015293">
    <property type="term" value="F:symporter activity"/>
    <property type="evidence" value="ECO:0007669"/>
    <property type="project" value="TreeGrafter"/>
</dbReference>
<proteinExistence type="inferred from homology"/>
<evidence type="ECO:0000256" key="5">
    <source>
        <dbReference type="ARBA" id="ARBA00022989"/>
    </source>
</evidence>
<dbReference type="AlphaFoldDB" id="A0A953L655"/>
<dbReference type="InterPro" id="IPR008276">
    <property type="entry name" value="C_nuclsd_transpt"/>
</dbReference>
<dbReference type="PANTHER" id="PTHR10590:SF4">
    <property type="entry name" value="SOLUTE CARRIER FAMILY 28 MEMBER 3"/>
    <property type="match status" value="1"/>
</dbReference>
<feature type="domain" description="Concentrative nucleoside transporter N-terminal" evidence="8">
    <location>
        <begin position="11"/>
        <end position="84"/>
    </location>
</feature>
<dbReference type="Pfam" id="PF01773">
    <property type="entry name" value="Nucleos_tra2_N"/>
    <property type="match status" value="1"/>
</dbReference>
<dbReference type="InterPro" id="IPR002668">
    <property type="entry name" value="CNT_N_dom"/>
</dbReference>
<feature type="transmembrane region" description="Helical" evidence="7">
    <location>
        <begin position="169"/>
        <end position="191"/>
    </location>
</feature>
<comment type="similarity">
    <text evidence="2">Belongs to the concentrative nucleoside transporter (CNT) (TC 2.A.41) family.</text>
</comment>
<comment type="caution">
    <text evidence="11">The sequence shown here is derived from an EMBL/GenBank/DDBJ whole genome shotgun (WGS) entry which is preliminary data.</text>
</comment>
<evidence type="ECO:0000256" key="7">
    <source>
        <dbReference type="SAM" id="Phobius"/>
    </source>
</evidence>
<evidence type="ECO:0000313" key="11">
    <source>
        <dbReference type="EMBL" id="MBY5957297.1"/>
    </source>
</evidence>
<feature type="transmembrane region" description="Helical" evidence="7">
    <location>
        <begin position="408"/>
        <end position="429"/>
    </location>
</feature>
<keyword evidence="6 7" id="KW-0472">Membrane</keyword>
<feature type="transmembrane region" description="Helical" evidence="7">
    <location>
        <begin position="369"/>
        <end position="396"/>
    </location>
</feature>
<keyword evidence="5 7" id="KW-1133">Transmembrane helix</keyword>
<feature type="transmembrane region" description="Helical" evidence="7">
    <location>
        <begin position="203"/>
        <end position="226"/>
    </location>
</feature>
<dbReference type="Proteomes" id="UP000753961">
    <property type="component" value="Unassembled WGS sequence"/>
</dbReference>
<evidence type="ECO:0000256" key="1">
    <source>
        <dbReference type="ARBA" id="ARBA00004651"/>
    </source>
</evidence>
<evidence type="ECO:0000256" key="6">
    <source>
        <dbReference type="ARBA" id="ARBA00023136"/>
    </source>
</evidence>
<feature type="transmembrane region" description="Helical" evidence="7">
    <location>
        <begin position="6"/>
        <end position="23"/>
    </location>
</feature>
<feature type="domain" description="Nucleoside transporter/FeoB GTPase Gate" evidence="10">
    <location>
        <begin position="95"/>
        <end position="193"/>
    </location>
</feature>
<dbReference type="GO" id="GO:0005337">
    <property type="term" value="F:nucleoside transmembrane transporter activity"/>
    <property type="evidence" value="ECO:0007669"/>
    <property type="project" value="InterPro"/>
</dbReference>
<sequence length="430" mass="46613">MTFEDLYRGLIGMIFLLFICYLFSRNRKNINWRLVIAGIFLQIILAILILQVPFVRTFFEIIVNFFVMMIEAIEEASIFLFGDLARPEKTFGFAFTVLPTIIFFSALSSLLYYLGILQKVVYGFAWLMNRLMELSGRESLAAAANVFIGQTEAPLVIKPYLEKMTRSEIMCLMTGGMATIAGGVFGAYLSMLGGDSAAEKATFGMHLLTASIISAPAAIIAAKMLVPENEPEQLDKNLDIPPSEAGSNVLEAITNGTTDGLKLAVNVGAMLLAFMAFVFFINHLLGWAGDVVHLNAYIVQVTDGTYDRLSLEYVFGLLFSPISWMIGVPGQDIVAVGQMLGEKTILNEFFGYLTLTDMKNSGMLQEKSIIIATYALCGFANFASIGIQIGGIGAIAPGQKKNLTQLGVLALVGGTVACLLTATIAGVIVN</sequence>
<dbReference type="RefSeq" id="WP_222578817.1">
    <property type="nucleotide sequence ID" value="NZ_JAHVHU010000004.1"/>
</dbReference>
<dbReference type="EMBL" id="JAHVHU010000004">
    <property type="protein sequence ID" value="MBY5957297.1"/>
    <property type="molecule type" value="Genomic_DNA"/>
</dbReference>
<dbReference type="PANTHER" id="PTHR10590">
    <property type="entry name" value="SODIUM/NUCLEOSIDE COTRANSPORTER"/>
    <property type="match status" value="1"/>
</dbReference>
<comment type="subcellular location">
    <subcellularLocation>
        <location evidence="1">Cell membrane</location>
        <topology evidence="1">Multi-pass membrane protein</topology>
    </subcellularLocation>
</comment>
<name>A0A953L655_9BACT</name>
<feature type="transmembrane region" description="Helical" evidence="7">
    <location>
        <begin position="61"/>
        <end position="81"/>
    </location>
</feature>
<dbReference type="InterPro" id="IPR011657">
    <property type="entry name" value="CNT_C_dom"/>
</dbReference>
<evidence type="ECO:0000313" key="12">
    <source>
        <dbReference type="Proteomes" id="UP000753961"/>
    </source>
</evidence>
<dbReference type="Pfam" id="PF07670">
    <property type="entry name" value="Gate"/>
    <property type="match status" value="1"/>
</dbReference>
<reference evidence="11" key="1">
    <citation type="submission" date="2021-06" db="EMBL/GenBank/DDBJ databases">
        <title>44 bacteria genomes isolated from Dapeng, Shenzhen.</title>
        <authorList>
            <person name="Zheng W."/>
            <person name="Yu S."/>
            <person name="Huang Y."/>
        </authorList>
    </citation>
    <scope>NUCLEOTIDE SEQUENCE</scope>
    <source>
        <strain evidence="11">DP5N28-2</strain>
    </source>
</reference>
<dbReference type="Pfam" id="PF07662">
    <property type="entry name" value="Nucleos_tra2_C"/>
    <property type="match status" value="1"/>
</dbReference>
<keyword evidence="3" id="KW-1003">Cell membrane</keyword>
<evidence type="ECO:0000256" key="4">
    <source>
        <dbReference type="ARBA" id="ARBA00022692"/>
    </source>
</evidence>
<protein>
    <submittedName>
        <fullName evidence="11">Na+ dependent nucleoside transporter</fullName>
    </submittedName>
</protein>
<evidence type="ECO:0000256" key="3">
    <source>
        <dbReference type="ARBA" id="ARBA00022475"/>
    </source>
</evidence>
<organism evidence="11 12">
    <name type="scientific">Membranihabitans marinus</name>
    <dbReference type="NCBI Taxonomy" id="1227546"/>
    <lineage>
        <taxon>Bacteria</taxon>
        <taxon>Pseudomonadati</taxon>
        <taxon>Bacteroidota</taxon>
        <taxon>Saprospiria</taxon>
        <taxon>Saprospirales</taxon>
        <taxon>Saprospiraceae</taxon>
        <taxon>Membranihabitans</taxon>
    </lineage>
</organism>
<evidence type="ECO:0000259" key="8">
    <source>
        <dbReference type="Pfam" id="PF01773"/>
    </source>
</evidence>
<feature type="domain" description="Concentrative nucleoside transporter C-terminal" evidence="9">
    <location>
        <begin position="206"/>
        <end position="426"/>
    </location>
</feature>
<dbReference type="GO" id="GO:0005886">
    <property type="term" value="C:plasma membrane"/>
    <property type="evidence" value="ECO:0007669"/>
    <property type="project" value="UniProtKB-SubCell"/>
</dbReference>
<feature type="transmembrane region" description="Helical" evidence="7">
    <location>
        <begin position="93"/>
        <end position="114"/>
    </location>
</feature>
<evidence type="ECO:0000259" key="10">
    <source>
        <dbReference type="Pfam" id="PF07670"/>
    </source>
</evidence>
<evidence type="ECO:0000259" key="9">
    <source>
        <dbReference type="Pfam" id="PF07662"/>
    </source>
</evidence>
<feature type="transmembrane region" description="Helical" evidence="7">
    <location>
        <begin position="35"/>
        <end position="55"/>
    </location>
</feature>
<gene>
    <name evidence="11" type="ORF">KUV50_04055</name>
</gene>
<accession>A0A953L655</accession>